<dbReference type="EMBL" id="MPDK01000004">
    <property type="protein sequence ID" value="PWI58398.1"/>
    <property type="molecule type" value="Genomic_DNA"/>
</dbReference>
<dbReference type="InterPro" id="IPR015414">
    <property type="entry name" value="TMEM64"/>
</dbReference>
<keyword evidence="5 6" id="KW-0472">Membrane</keyword>
<keyword evidence="3 6" id="KW-0812">Transmembrane</keyword>
<organism evidence="8 9">
    <name type="scientific">Sulfoacidibacillus thermotolerans</name>
    <name type="common">Acidibacillus sulfuroxidans</name>
    <dbReference type="NCBI Taxonomy" id="1765684"/>
    <lineage>
        <taxon>Bacteria</taxon>
        <taxon>Bacillati</taxon>
        <taxon>Bacillota</taxon>
        <taxon>Bacilli</taxon>
        <taxon>Bacillales</taxon>
        <taxon>Alicyclobacillaceae</taxon>
        <taxon>Sulfoacidibacillus</taxon>
    </lineage>
</organism>
<sequence length="223" mass="25000">MRTKNAQVQHLQWKQKITQSWIMYALAGMTFLAVAIFFYLDERGEMTAMIRSYGLMGVIIAVFLMGAICMTPIPSEGLLLIFLKVYGVLYGLLFAWIGSTLGAISIFFLARFVIQPVVISMITEERLQQIDHFIRKRGTSGLLIARLLPIPAVLVNYAAGILPAVRFSGYLWTAVVSLLPYYMGTVFLFLGIMSGLDHWLLIGGVIILLLIGTSYFFNQKEKS</sequence>
<dbReference type="PANTHER" id="PTHR12677">
    <property type="entry name" value="GOLGI APPARATUS MEMBRANE PROTEIN TVP38-RELATED"/>
    <property type="match status" value="1"/>
</dbReference>
<comment type="caution">
    <text evidence="6">Lacks conserved residue(s) required for the propagation of feature annotation.</text>
</comment>
<gene>
    <name evidence="8" type="ORF">BM613_04080</name>
</gene>
<protein>
    <recommendedName>
        <fullName evidence="6">TVP38/TMEM64 family membrane protein</fullName>
    </recommendedName>
</protein>
<evidence type="ECO:0000256" key="1">
    <source>
        <dbReference type="ARBA" id="ARBA00004651"/>
    </source>
</evidence>
<evidence type="ECO:0000313" key="9">
    <source>
        <dbReference type="Proteomes" id="UP000245380"/>
    </source>
</evidence>
<evidence type="ECO:0000256" key="5">
    <source>
        <dbReference type="ARBA" id="ARBA00023136"/>
    </source>
</evidence>
<feature type="domain" description="VTT" evidence="7">
    <location>
        <begin position="73"/>
        <end position="188"/>
    </location>
</feature>
<accession>A0A2U3DAT9</accession>
<feature type="transmembrane region" description="Helical" evidence="6">
    <location>
        <begin position="77"/>
        <end position="97"/>
    </location>
</feature>
<comment type="similarity">
    <text evidence="6">Belongs to the TVP38/TMEM64 family.</text>
</comment>
<dbReference type="AlphaFoldDB" id="A0A2U3DAT9"/>
<dbReference type="Pfam" id="PF09335">
    <property type="entry name" value="VTT_dom"/>
    <property type="match status" value="1"/>
</dbReference>
<keyword evidence="2 6" id="KW-1003">Cell membrane</keyword>
<keyword evidence="9" id="KW-1185">Reference proteome</keyword>
<feature type="transmembrane region" description="Helical" evidence="6">
    <location>
        <begin position="52"/>
        <end position="70"/>
    </location>
</feature>
<feature type="transmembrane region" description="Helical" evidence="6">
    <location>
        <begin position="103"/>
        <end position="122"/>
    </location>
</feature>
<feature type="transmembrane region" description="Helical" evidence="6">
    <location>
        <begin position="199"/>
        <end position="217"/>
    </location>
</feature>
<comment type="subcellular location">
    <subcellularLocation>
        <location evidence="1 6">Cell membrane</location>
        <topology evidence="1 6">Multi-pass membrane protein</topology>
    </subcellularLocation>
</comment>
<name>A0A2U3DAT9_SULT2</name>
<keyword evidence="4 6" id="KW-1133">Transmembrane helix</keyword>
<evidence type="ECO:0000256" key="6">
    <source>
        <dbReference type="RuleBase" id="RU366058"/>
    </source>
</evidence>
<dbReference type="RefSeq" id="WP_109429901.1">
    <property type="nucleotide sequence ID" value="NZ_MPDK01000004.1"/>
</dbReference>
<dbReference type="Proteomes" id="UP000245380">
    <property type="component" value="Unassembled WGS sequence"/>
</dbReference>
<dbReference type="OrthoDB" id="2373868at2"/>
<reference evidence="8 9" key="1">
    <citation type="submission" date="2016-11" db="EMBL/GenBank/DDBJ databases">
        <title>Comparative genomics of Acidibacillus ferroxidans species.</title>
        <authorList>
            <person name="Oliveira G."/>
            <person name="Nunes G."/>
            <person name="Oliveira R."/>
            <person name="Araujo F."/>
            <person name="Salim A."/>
            <person name="Scholte L."/>
            <person name="Morais D."/>
            <person name="Nancucheo I."/>
            <person name="Johnson D.B."/>
            <person name="Grail B."/>
            <person name="Bittencourt J."/>
            <person name="Valadares R."/>
        </authorList>
    </citation>
    <scope>NUCLEOTIDE SEQUENCE [LARGE SCALE GENOMIC DNA]</scope>
    <source>
        <strain evidence="8 9">Y002</strain>
    </source>
</reference>
<evidence type="ECO:0000313" key="8">
    <source>
        <dbReference type="EMBL" id="PWI58398.1"/>
    </source>
</evidence>
<dbReference type="PANTHER" id="PTHR12677:SF59">
    <property type="entry name" value="GOLGI APPARATUS MEMBRANE PROTEIN TVP38-RELATED"/>
    <property type="match status" value="1"/>
</dbReference>
<feature type="transmembrane region" description="Helical" evidence="6">
    <location>
        <begin position="21"/>
        <end position="40"/>
    </location>
</feature>
<evidence type="ECO:0000256" key="4">
    <source>
        <dbReference type="ARBA" id="ARBA00022989"/>
    </source>
</evidence>
<proteinExistence type="inferred from homology"/>
<dbReference type="GO" id="GO:0005886">
    <property type="term" value="C:plasma membrane"/>
    <property type="evidence" value="ECO:0007669"/>
    <property type="project" value="UniProtKB-SubCell"/>
</dbReference>
<dbReference type="InterPro" id="IPR032816">
    <property type="entry name" value="VTT_dom"/>
</dbReference>
<feature type="transmembrane region" description="Helical" evidence="6">
    <location>
        <begin position="170"/>
        <end position="192"/>
    </location>
</feature>
<evidence type="ECO:0000256" key="2">
    <source>
        <dbReference type="ARBA" id="ARBA00022475"/>
    </source>
</evidence>
<evidence type="ECO:0000256" key="3">
    <source>
        <dbReference type="ARBA" id="ARBA00022692"/>
    </source>
</evidence>
<feature type="transmembrane region" description="Helical" evidence="6">
    <location>
        <begin position="143"/>
        <end position="164"/>
    </location>
</feature>
<evidence type="ECO:0000259" key="7">
    <source>
        <dbReference type="Pfam" id="PF09335"/>
    </source>
</evidence>
<comment type="caution">
    <text evidence="8">The sequence shown here is derived from an EMBL/GenBank/DDBJ whole genome shotgun (WGS) entry which is preliminary data.</text>
</comment>